<keyword evidence="1" id="KW-0472">Membrane</keyword>
<evidence type="ECO:0000313" key="5">
    <source>
        <dbReference type="Proteomes" id="UP000694419"/>
    </source>
</evidence>
<evidence type="ECO:0000313" key="4">
    <source>
        <dbReference type="Ensembl" id="ENSCPGP00000018062.1"/>
    </source>
</evidence>
<dbReference type="GO" id="GO:0050729">
    <property type="term" value="P:positive regulation of inflammatory response"/>
    <property type="evidence" value="ECO:0007669"/>
    <property type="project" value="InterPro"/>
</dbReference>
<dbReference type="AlphaFoldDB" id="A0A8C3K3N0"/>
<feature type="domain" description="Ig-like" evidence="3">
    <location>
        <begin position="12"/>
        <end position="128"/>
    </location>
</feature>
<feature type="chain" id="PRO_5046925110" description="Ig-like domain-containing protein" evidence="2">
    <location>
        <begin position="18"/>
        <end position="226"/>
    </location>
</feature>
<accession>A0A8C3K3N0</accession>
<dbReference type="Gene3D" id="2.60.40.10">
    <property type="entry name" value="Immunoglobulins"/>
    <property type="match status" value="1"/>
</dbReference>
<protein>
    <recommendedName>
        <fullName evidence="3">Ig-like domain-containing protein</fullName>
    </recommendedName>
</protein>
<keyword evidence="1" id="KW-0812">Transmembrane</keyword>
<proteinExistence type="predicted"/>
<dbReference type="Proteomes" id="UP000694419">
    <property type="component" value="Unplaced"/>
</dbReference>
<dbReference type="GO" id="GO:0070062">
    <property type="term" value="C:extracellular exosome"/>
    <property type="evidence" value="ECO:0007669"/>
    <property type="project" value="TreeGrafter"/>
</dbReference>
<keyword evidence="5" id="KW-1185">Reference proteome</keyword>
<reference evidence="4" key="1">
    <citation type="submission" date="2025-08" db="UniProtKB">
        <authorList>
            <consortium name="Ensembl"/>
        </authorList>
    </citation>
    <scope>IDENTIFICATION</scope>
</reference>
<reference evidence="4" key="2">
    <citation type="submission" date="2025-09" db="UniProtKB">
        <authorList>
            <consortium name="Ensembl"/>
        </authorList>
    </citation>
    <scope>IDENTIFICATION</scope>
</reference>
<dbReference type="GO" id="GO:0005886">
    <property type="term" value="C:plasma membrane"/>
    <property type="evidence" value="ECO:0007669"/>
    <property type="project" value="InterPro"/>
</dbReference>
<dbReference type="Pfam" id="PF08204">
    <property type="entry name" value="V-set_CD47"/>
    <property type="match status" value="1"/>
</dbReference>
<dbReference type="InterPro" id="IPR036179">
    <property type="entry name" value="Ig-like_dom_sf"/>
</dbReference>
<dbReference type="InterPro" id="IPR007110">
    <property type="entry name" value="Ig-like_dom"/>
</dbReference>
<dbReference type="InterPro" id="IPR013783">
    <property type="entry name" value="Ig-like_fold"/>
</dbReference>
<name>A0A8C3K3N0_9CHAR</name>
<dbReference type="PANTHER" id="PTHR10613:SF0">
    <property type="entry name" value="LEUKOCYTE SURFACE ANTIGEN CD47"/>
    <property type="match status" value="1"/>
</dbReference>
<dbReference type="InterPro" id="IPR013270">
    <property type="entry name" value="CD47_Vset"/>
</dbReference>
<keyword evidence="2" id="KW-0732">Signal</keyword>
<dbReference type="SUPFAM" id="SSF48726">
    <property type="entry name" value="Immunoglobulin"/>
    <property type="match status" value="1"/>
</dbReference>
<evidence type="ECO:0000256" key="2">
    <source>
        <dbReference type="SAM" id="SignalP"/>
    </source>
</evidence>
<sequence>MVPVCSLLLISPALCSAQLLFNATDVVKKTDCNGTVILPCYVINLNENNINIMFVKWKRQGKIIFSFDGERKQFFRDTSVPSANLLSETDLAKGVASLKLKNAEAEVGNYSCEVTESNREGETKLELKKYAGKLPATVLEPVGRENKQNLNGKEKNNEYGNVLQKTYNLKHIRVFFLPFFFANSLGSWFLLVERAFIISLLFLIIILWLAQLSLIGKYGSLILCNY</sequence>
<dbReference type="PANTHER" id="PTHR10613">
    <property type="entry name" value="LEUKOCYTE SURFACE ANTIGEN CD47"/>
    <property type="match status" value="1"/>
</dbReference>
<organism evidence="4 5">
    <name type="scientific">Calidris pygmaea</name>
    <name type="common">Spoon-billed sandpiper</name>
    <dbReference type="NCBI Taxonomy" id="425635"/>
    <lineage>
        <taxon>Eukaryota</taxon>
        <taxon>Metazoa</taxon>
        <taxon>Chordata</taxon>
        <taxon>Craniata</taxon>
        <taxon>Vertebrata</taxon>
        <taxon>Euteleostomi</taxon>
        <taxon>Archelosauria</taxon>
        <taxon>Archosauria</taxon>
        <taxon>Dinosauria</taxon>
        <taxon>Saurischia</taxon>
        <taxon>Theropoda</taxon>
        <taxon>Coelurosauria</taxon>
        <taxon>Aves</taxon>
        <taxon>Neognathae</taxon>
        <taxon>Neoaves</taxon>
        <taxon>Charadriiformes</taxon>
        <taxon>Scolopacidae</taxon>
        <taxon>Calidris</taxon>
    </lineage>
</organism>
<dbReference type="InterPro" id="IPR006704">
    <property type="entry name" value="CD47"/>
</dbReference>
<dbReference type="GO" id="GO:0050766">
    <property type="term" value="P:positive regulation of phagocytosis"/>
    <property type="evidence" value="ECO:0007669"/>
    <property type="project" value="InterPro"/>
</dbReference>
<feature type="transmembrane region" description="Helical" evidence="1">
    <location>
        <begin position="172"/>
        <end position="191"/>
    </location>
</feature>
<feature type="transmembrane region" description="Helical" evidence="1">
    <location>
        <begin position="196"/>
        <end position="216"/>
    </location>
</feature>
<evidence type="ECO:0000256" key="1">
    <source>
        <dbReference type="SAM" id="Phobius"/>
    </source>
</evidence>
<feature type="signal peptide" evidence="2">
    <location>
        <begin position="1"/>
        <end position="17"/>
    </location>
</feature>
<dbReference type="GO" id="GO:0022409">
    <property type="term" value="P:positive regulation of cell-cell adhesion"/>
    <property type="evidence" value="ECO:0007669"/>
    <property type="project" value="InterPro"/>
</dbReference>
<dbReference type="GO" id="GO:0070053">
    <property type="term" value="F:thrombospondin receptor activity"/>
    <property type="evidence" value="ECO:0007669"/>
    <property type="project" value="InterPro"/>
</dbReference>
<dbReference type="Ensembl" id="ENSCPGT00000019751.1">
    <property type="protein sequence ID" value="ENSCPGP00000018062.1"/>
    <property type="gene ID" value="ENSCPGG00000012640.1"/>
</dbReference>
<keyword evidence="1" id="KW-1133">Transmembrane helix</keyword>
<evidence type="ECO:0000259" key="3">
    <source>
        <dbReference type="PROSITE" id="PS50835"/>
    </source>
</evidence>
<dbReference type="PROSITE" id="PS50835">
    <property type="entry name" value="IG_LIKE"/>
    <property type="match status" value="1"/>
</dbReference>